<feature type="compositionally biased region" description="Polar residues" evidence="1">
    <location>
        <begin position="60"/>
        <end position="73"/>
    </location>
</feature>
<dbReference type="WBParaSite" id="HNAJ_0001158501-mRNA-1">
    <property type="protein sequence ID" value="HNAJ_0001158501-mRNA-1"/>
    <property type="gene ID" value="HNAJ_0001158501"/>
</dbReference>
<reference evidence="2 3" key="2">
    <citation type="submission" date="2018-11" db="EMBL/GenBank/DDBJ databases">
        <authorList>
            <consortium name="Pathogen Informatics"/>
        </authorList>
    </citation>
    <scope>NUCLEOTIDE SEQUENCE [LARGE SCALE GENOMIC DNA]</scope>
</reference>
<evidence type="ECO:0000313" key="3">
    <source>
        <dbReference type="Proteomes" id="UP000278807"/>
    </source>
</evidence>
<dbReference type="AlphaFoldDB" id="A0A0R3TUX3"/>
<organism evidence="4">
    <name type="scientific">Rodentolepis nana</name>
    <name type="common">Dwarf tapeworm</name>
    <name type="synonym">Hymenolepis nana</name>
    <dbReference type="NCBI Taxonomy" id="102285"/>
    <lineage>
        <taxon>Eukaryota</taxon>
        <taxon>Metazoa</taxon>
        <taxon>Spiralia</taxon>
        <taxon>Lophotrochozoa</taxon>
        <taxon>Platyhelminthes</taxon>
        <taxon>Cestoda</taxon>
        <taxon>Eucestoda</taxon>
        <taxon>Cyclophyllidea</taxon>
        <taxon>Hymenolepididae</taxon>
        <taxon>Rodentolepis</taxon>
    </lineage>
</organism>
<reference evidence="4" key="1">
    <citation type="submission" date="2017-02" db="UniProtKB">
        <authorList>
            <consortium name="WormBaseParasite"/>
        </authorList>
    </citation>
    <scope>IDENTIFICATION</scope>
</reference>
<protein>
    <submittedName>
        <fullName evidence="4">Tyrosine-protein phosphatase domain-containing protein</fullName>
    </submittedName>
</protein>
<feature type="region of interest" description="Disordered" evidence="1">
    <location>
        <begin position="46"/>
        <end position="73"/>
    </location>
</feature>
<keyword evidence="3" id="KW-1185">Reference proteome</keyword>
<accession>A0A0R3TUX3</accession>
<gene>
    <name evidence="2" type="ORF">HNAJ_LOCUS11575</name>
</gene>
<evidence type="ECO:0000313" key="4">
    <source>
        <dbReference type="WBParaSite" id="HNAJ_0001158501-mRNA-1"/>
    </source>
</evidence>
<sequence length="73" mass="8508">MCFYFWRKPEPTFEVDLAAEMAEVIRNVESYNNMVEELRRNRRRNATIAGELSPHEPSTEVETISDSVSQKSD</sequence>
<dbReference type="Proteomes" id="UP000278807">
    <property type="component" value="Unassembled WGS sequence"/>
</dbReference>
<proteinExistence type="predicted"/>
<evidence type="ECO:0000313" key="2">
    <source>
        <dbReference type="EMBL" id="VDO10769.1"/>
    </source>
</evidence>
<name>A0A0R3TUX3_RODNA</name>
<evidence type="ECO:0000256" key="1">
    <source>
        <dbReference type="SAM" id="MobiDB-lite"/>
    </source>
</evidence>
<dbReference type="EMBL" id="UZAE01013651">
    <property type="protein sequence ID" value="VDO10769.1"/>
    <property type="molecule type" value="Genomic_DNA"/>
</dbReference>